<dbReference type="InterPro" id="IPR000286">
    <property type="entry name" value="HDACs"/>
</dbReference>
<dbReference type="RefSeq" id="WP_343819072.1">
    <property type="nucleotide sequence ID" value="NZ_BAAAFA010000017.1"/>
</dbReference>
<dbReference type="Pfam" id="PF00850">
    <property type="entry name" value="Hist_deacetyl"/>
    <property type="match status" value="1"/>
</dbReference>
<gene>
    <name evidence="3" type="ORF">GCM10009111_34530</name>
</gene>
<comment type="similarity">
    <text evidence="1">Belongs to the histone deacetylase family.</text>
</comment>
<accession>A0ABN1LBY6</accession>
<comment type="caution">
    <text evidence="3">The sequence shown here is derived from an EMBL/GenBank/DDBJ whole genome shotgun (WGS) entry which is preliminary data.</text>
</comment>
<evidence type="ECO:0000313" key="3">
    <source>
        <dbReference type="EMBL" id="GAA0824071.1"/>
    </source>
</evidence>
<dbReference type="Gene3D" id="3.40.800.20">
    <property type="entry name" value="Histone deacetylase domain"/>
    <property type="match status" value="1"/>
</dbReference>
<protein>
    <submittedName>
        <fullName evidence="3">Histone deacetylase family protein</fullName>
    </submittedName>
</protein>
<feature type="domain" description="Histone deacetylase" evidence="2">
    <location>
        <begin position="20"/>
        <end position="309"/>
    </location>
</feature>
<dbReference type="PRINTS" id="PR01270">
    <property type="entry name" value="HDASUPER"/>
</dbReference>
<dbReference type="Proteomes" id="UP001500021">
    <property type="component" value="Unassembled WGS sequence"/>
</dbReference>
<dbReference type="InterPro" id="IPR023801">
    <property type="entry name" value="His_deacetylse_dom"/>
</dbReference>
<organism evidence="3 4">
    <name type="scientific">Colwellia asteriadis</name>
    <dbReference type="NCBI Taxonomy" id="517723"/>
    <lineage>
        <taxon>Bacteria</taxon>
        <taxon>Pseudomonadati</taxon>
        <taxon>Pseudomonadota</taxon>
        <taxon>Gammaproteobacteria</taxon>
        <taxon>Alteromonadales</taxon>
        <taxon>Colwelliaceae</taxon>
        <taxon>Colwellia</taxon>
    </lineage>
</organism>
<evidence type="ECO:0000256" key="1">
    <source>
        <dbReference type="ARBA" id="ARBA00005947"/>
    </source>
</evidence>
<dbReference type="PANTHER" id="PTHR10625">
    <property type="entry name" value="HISTONE DEACETYLASE HDAC1-RELATED"/>
    <property type="match status" value="1"/>
</dbReference>
<dbReference type="EMBL" id="BAAAFA010000017">
    <property type="protein sequence ID" value="GAA0824071.1"/>
    <property type="molecule type" value="Genomic_DNA"/>
</dbReference>
<evidence type="ECO:0000259" key="2">
    <source>
        <dbReference type="Pfam" id="PF00850"/>
    </source>
</evidence>
<dbReference type="InterPro" id="IPR023696">
    <property type="entry name" value="Ureohydrolase_dom_sf"/>
</dbReference>
<name>A0ABN1LBY6_9GAMM</name>
<keyword evidence="4" id="KW-1185">Reference proteome</keyword>
<proteinExistence type="inferred from homology"/>
<dbReference type="InterPro" id="IPR037138">
    <property type="entry name" value="His_deacetylse_dom_sf"/>
</dbReference>
<sequence length="313" mass="34699">MPVGIIGHYRCGEHNMGEHHPESGKRLTAISDQLIRSGLDYVVRQFDANPIDKSLFNLAHTQEYIDFVYNNAPQDGDENFTVGEDSIMNAKTLTSIQLSAGAVIDAVDLVMNKTLGSAFCTTRPPGHHAEHNKGMGFCFFNNVAIAAAYAKQKYGLKRVAIVDFDVHHGNGTEDIIKNHFNDDAGYLFCSSYQYPLYPFEITESDTPPIINTPLAATDKGEQFRQKLTEHWLPALHKFKPEIIFISAGFDAHIEDDMSQVSLTEADYRWITDELKVIAETYSEGRIVSVLEGGYSLSALGRSVVAHINGLIGN</sequence>
<evidence type="ECO:0000313" key="4">
    <source>
        <dbReference type="Proteomes" id="UP001500021"/>
    </source>
</evidence>
<dbReference type="SUPFAM" id="SSF52768">
    <property type="entry name" value="Arginase/deacetylase"/>
    <property type="match status" value="1"/>
</dbReference>
<dbReference type="PANTHER" id="PTHR10625:SF10">
    <property type="entry name" value="HISTONE DEACETYLASE HDAC1"/>
    <property type="match status" value="1"/>
</dbReference>
<reference evidence="3 4" key="1">
    <citation type="journal article" date="2019" name="Int. J. Syst. Evol. Microbiol.">
        <title>The Global Catalogue of Microorganisms (GCM) 10K type strain sequencing project: providing services to taxonomists for standard genome sequencing and annotation.</title>
        <authorList>
            <consortium name="The Broad Institute Genomics Platform"/>
            <consortium name="The Broad Institute Genome Sequencing Center for Infectious Disease"/>
            <person name="Wu L."/>
            <person name="Ma J."/>
        </authorList>
    </citation>
    <scope>NUCLEOTIDE SEQUENCE [LARGE SCALE GENOMIC DNA]</scope>
    <source>
        <strain evidence="3 4">JCM 15608</strain>
    </source>
</reference>
<dbReference type="CDD" id="cd11599">
    <property type="entry name" value="HDAC_classII_2"/>
    <property type="match status" value="1"/>
</dbReference>